<gene>
    <name evidence="1" type="ORF">WG66_13244</name>
</gene>
<reference evidence="1 2" key="1">
    <citation type="submission" date="2015-12" db="EMBL/GenBank/DDBJ databases">
        <title>Draft genome sequence of Moniliophthora roreri, the causal agent of frosty pod rot of cacao.</title>
        <authorList>
            <person name="Aime M.C."/>
            <person name="Diaz-Valderrama J.R."/>
            <person name="Kijpornyongpan T."/>
            <person name="Phillips-Mora W."/>
        </authorList>
    </citation>
    <scope>NUCLEOTIDE SEQUENCE [LARGE SCALE GENOMIC DNA]</scope>
    <source>
        <strain evidence="1 2">MCA 2952</strain>
    </source>
</reference>
<evidence type="ECO:0000313" key="2">
    <source>
        <dbReference type="Proteomes" id="UP000054988"/>
    </source>
</evidence>
<dbReference type="EMBL" id="LATX01002112">
    <property type="protein sequence ID" value="KTB34178.1"/>
    <property type="molecule type" value="Genomic_DNA"/>
</dbReference>
<dbReference type="AlphaFoldDB" id="A0A0W0FDB9"/>
<accession>A0A0W0FDB9</accession>
<evidence type="ECO:0000313" key="1">
    <source>
        <dbReference type="EMBL" id="KTB34178.1"/>
    </source>
</evidence>
<organism evidence="1 2">
    <name type="scientific">Moniliophthora roreri</name>
    <name type="common">Frosty pod rot fungus</name>
    <name type="synonym">Monilia roreri</name>
    <dbReference type="NCBI Taxonomy" id="221103"/>
    <lineage>
        <taxon>Eukaryota</taxon>
        <taxon>Fungi</taxon>
        <taxon>Dikarya</taxon>
        <taxon>Basidiomycota</taxon>
        <taxon>Agaricomycotina</taxon>
        <taxon>Agaricomycetes</taxon>
        <taxon>Agaricomycetidae</taxon>
        <taxon>Agaricales</taxon>
        <taxon>Marasmiineae</taxon>
        <taxon>Marasmiaceae</taxon>
        <taxon>Moniliophthora</taxon>
    </lineage>
</organism>
<protein>
    <recommendedName>
        <fullName evidence="3">F-box domain-containing protein</fullName>
    </recommendedName>
</protein>
<name>A0A0W0FDB9_MONRR</name>
<evidence type="ECO:0008006" key="3">
    <source>
        <dbReference type="Google" id="ProtNLM"/>
    </source>
</evidence>
<dbReference type="Proteomes" id="UP000054988">
    <property type="component" value="Unassembled WGS sequence"/>
</dbReference>
<sequence length="207" mass="23708">MSSKMYMPLIIRERTKEHPLHITFIDDNPEQISHRGSYAWDRLTHSTDISWWKSLTFTCIAERVPSRTSSQGAYYQKLTTLSSLRLSLSCDDLDASATSEFLRYIGELPSLESLAMYRVPSDLPGYLFPKLRTFSAESWCRHTNEISPVWNMMSKSPFLTSLRIPLTCSPTVFPSSPTITLKYLHTLHVSTYFGSILLKHCTCTILN</sequence>
<proteinExistence type="predicted"/>
<comment type="caution">
    <text evidence="1">The sequence shown here is derived from an EMBL/GenBank/DDBJ whole genome shotgun (WGS) entry which is preliminary data.</text>
</comment>